<evidence type="ECO:0000259" key="3">
    <source>
        <dbReference type="PROSITE" id="PS50110"/>
    </source>
</evidence>
<accession>A0A3N1KIF7</accession>
<dbReference type="PROSITE" id="PS50110">
    <property type="entry name" value="RESPONSE_REGULATORY"/>
    <property type="match status" value="1"/>
</dbReference>
<name>A0A3N1KIF7_9PROT</name>
<dbReference type="InterPro" id="IPR011006">
    <property type="entry name" value="CheY-like_superfamily"/>
</dbReference>
<keyword evidence="1 2" id="KW-0597">Phosphoprotein</keyword>
<proteinExistence type="predicted"/>
<dbReference type="AlphaFoldDB" id="A0A3N1KIF7"/>
<dbReference type="Proteomes" id="UP000278222">
    <property type="component" value="Unassembled WGS sequence"/>
</dbReference>
<reference evidence="4 5" key="1">
    <citation type="submission" date="2018-11" db="EMBL/GenBank/DDBJ databases">
        <title>Genomic Encyclopedia of Type Strains, Phase IV (KMG-IV): sequencing the most valuable type-strain genomes for metagenomic binning, comparative biology and taxonomic classification.</title>
        <authorList>
            <person name="Goeker M."/>
        </authorList>
    </citation>
    <scope>NUCLEOTIDE SEQUENCE [LARGE SCALE GENOMIC DNA]</scope>
    <source>
        <strain evidence="4 5">DSM 5900</strain>
    </source>
</reference>
<organism evidence="4 5">
    <name type="scientific">Stella humosa</name>
    <dbReference type="NCBI Taxonomy" id="94"/>
    <lineage>
        <taxon>Bacteria</taxon>
        <taxon>Pseudomonadati</taxon>
        <taxon>Pseudomonadota</taxon>
        <taxon>Alphaproteobacteria</taxon>
        <taxon>Rhodospirillales</taxon>
        <taxon>Stellaceae</taxon>
        <taxon>Stella</taxon>
    </lineage>
</organism>
<dbReference type="PANTHER" id="PTHR44591:SF25">
    <property type="entry name" value="CHEMOTAXIS TWO-COMPONENT RESPONSE REGULATOR"/>
    <property type="match status" value="1"/>
</dbReference>
<gene>
    <name evidence="4" type="ORF">EDC65_5210</name>
</gene>
<evidence type="ECO:0000256" key="2">
    <source>
        <dbReference type="PROSITE-ProRule" id="PRU00169"/>
    </source>
</evidence>
<dbReference type="Gene3D" id="3.40.50.2300">
    <property type="match status" value="1"/>
</dbReference>
<feature type="domain" description="Response regulatory" evidence="3">
    <location>
        <begin position="11"/>
        <end position="128"/>
    </location>
</feature>
<dbReference type="SMART" id="SM00448">
    <property type="entry name" value="REC"/>
    <property type="match status" value="1"/>
</dbReference>
<evidence type="ECO:0000256" key="1">
    <source>
        <dbReference type="ARBA" id="ARBA00022553"/>
    </source>
</evidence>
<dbReference type="InterPro" id="IPR001789">
    <property type="entry name" value="Sig_transdc_resp-reg_receiver"/>
</dbReference>
<dbReference type="PANTHER" id="PTHR44591">
    <property type="entry name" value="STRESS RESPONSE REGULATOR PROTEIN 1"/>
    <property type="match status" value="1"/>
</dbReference>
<evidence type="ECO:0000313" key="4">
    <source>
        <dbReference type="EMBL" id="ROP81353.1"/>
    </source>
</evidence>
<protein>
    <submittedName>
        <fullName evidence="4">Response regulator receiver domain-containing protein</fullName>
    </submittedName>
</protein>
<keyword evidence="5" id="KW-1185">Reference proteome</keyword>
<dbReference type="InterPro" id="IPR050595">
    <property type="entry name" value="Bact_response_regulator"/>
</dbReference>
<comment type="caution">
    <text evidence="4">The sequence shown here is derived from an EMBL/GenBank/DDBJ whole genome shotgun (WGS) entry which is preliminary data.</text>
</comment>
<dbReference type="EMBL" id="RJKX01000018">
    <property type="protein sequence ID" value="ROP81353.1"/>
    <property type="molecule type" value="Genomic_DNA"/>
</dbReference>
<dbReference type="SUPFAM" id="SSF52172">
    <property type="entry name" value="CheY-like"/>
    <property type="match status" value="1"/>
</dbReference>
<dbReference type="GO" id="GO:0000160">
    <property type="term" value="P:phosphorelay signal transduction system"/>
    <property type="evidence" value="ECO:0007669"/>
    <property type="project" value="InterPro"/>
</dbReference>
<evidence type="ECO:0000313" key="5">
    <source>
        <dbReference type="Proteomes" id="UP000278222"/>
    </source>
</evidence>
<dbReference type="Pfam" id="PF00072">
    <property type="entry name" value="Response_reg"/>
    <property type="match status" value="1"/>
</dbReference>
<dbReference type="RefSeq" id="WP_197735651.1">
    <property type="nucleotide sequence ID" value="NZ_AP019700.1"/>
</dbReference>
<feature type="modified residue" description="4-aspartylphosphate" evidence="2">
    <location>
        <position position="61"/>
    </location>
</feature>
<sequence length="132" mass="13765">MSRDTGPDTGLVVLVDDDDAVRSALEMLLASCGWRVRAFASPDDALAAALPAGREGCLVVDYQMPGMNGLQLLDRLRAAGCHQPAILITGKVDGRPRLDRCAAARGLSTLLDKPLDADALVAAIAALLADGR</sequence>